<organism evidence="2 3">
    <name type="scientific">Pararge aegeria aegeria</name>
    <dbReference type="NCBI Taxonomy" id="348720"/>
    <lineage>
        <taxon>Eukaryota</taxon>
        <taxon>Metazoa</taxon>
        <taxon>Ecdysozoa</taxon>
        <taxon>Arthropoda</taxon>
        <taxon>Hexapoda</taxon>
        <taxon>Insecta</taxon>
        <taxon>Pterygota</taxon>
        <taxon>Neoptera</taxon>
        <taxon>Endopterygota</taxon>
        <taxon>Lepidoptera</taxon>
        <taxon>Glossata</taxon>
        <taxon>Ditrysia</taxon>
        <taxon>Papilionoidea</taxon>
        <taxon>Nymphalidae</taxon>
        <taxon>Satyrinae</taxon>
        <taxon>Satyrini</taxon>
        <taxon>Parargina</taxon>
        <taxon>Pararge</taxon>
    </lineage>
</organism>
<evidence type="ECO:0000313" key="3">
    <source>
        <dbReference type="Proteomes" id="UP000838756"/>
    </source>
</evidence>
<reference evidence="2" key="1">
    <citation type="submission" date="2022-03" db="EMBL/GenBank/DDBJ databases">
        <authorList>
            <person name="Lindestad O."/>
        </authorList>
    </citation>
    <scope>NUCLEOTIDE SEQUENCE</scope>
</reference>
<evidence type="ECO:0000256" key="1">
    <source>
        <dbReference type="SAM" id="MobiDB-lite"/>
    </source>
</evidence>
<keyword evidence="3" id="KW-1185">Reference proteome</keyword>
<dbReference type="AlphaFoldDB" id="A0A8S4R2K9"/>
<accession>A0A8S4R2K9</accession>
<evidence type="ECO:0000313" key="2">
    <source>
        <dbReference type="EMBL" id="CAH2226678.1"/>
    </source>
</evidence>
<feature type="non-terminal residue" evidence="2">
    <location>
        <position position="1"/>
    </location>
</feature>
<sequence>YIFELWESNPRPWTQKAESIGSQMSIICVMKAAHSSEDSSEVLEADDEPEDVDAEPSLSGSE</sequence>
<feature type="region of interest" description="Disordered" evidence="1">
    <location>
        <begin position="36"/>
        <end position="62"/>
    </location>
</feature>
<feature type="compositionally biased region" description="Acidic residues" evidence="1">
    <location>
        <begin position="38"/>
        <end position="54"/>
    </location>
</feature>
<name>A0A8S4R2K9_9NEOP</name>
<comment type="caution">
    <text evidence="2">The sequence shown here is derived from an EMBL/GenBank/DDBJ whole genome shotgun (WGS) entry which is preliminary data.</text>
</comment>
<gene>
    <name evidence="2" type="primary">jg1248</name>
    <name evidence="2" type="ORF">PAEG_LOCUS7373</name>
</gene>
<dbReference type="Proteomes" id="UP000838756">
    <property type="component" value="Unassembled WGS sequence"/>
</dbReference>
<protein>
    <submittedName>
        <fullName evidence="2">Jg1248 protein</fullName>
    </submittedName>
</protein>
<dbReference type="EMBL" id="CAKXAJ010021810">
    <property type="protein sequence ID" value="CAH2226678.1"/>
    <property type="molecule type" value="Genomic_DNA"/>
</dbReference>
<proteinExistence type="predicted"/>